<evidence type="ECO:0000313" key="2">
    <source>
        <dbReference type="EMBL" id="MBA9003659.1"/>
    </source>
</evidence>
<reference evidence="2 3" key="1">
    <citation type="submission" date="2020-08" db="EMBL/GenBank/DDBJ databases">
        <title>Sequencing the genomes of 1000 actinobacteria strains.</title>
        <authorList>
            <person name="Klenk H.-P."/>
        </authorList>
    </citation>
    <scope>NUCLEOTIDE SEQUENCE [LARGE SCALE GENOMIC DNA]</scope>
    <source>
        <strain evidence="2 3">DSM 45823</strain>
    </source>
</reference>
<keyword evidence="3" id="KW-1185">Reference proteome</keyword>
<dbReference type="AlphaFoldDB" id="A0A7W3R8K4"/>
<accession>A0A7W3R8K4</accession>
<protein>
    <recommendedName>
        <fullName evidence="4">Phage-related protein</fullName>
    </recommendedName>
</protein>
<sequence length="720" mass="72896">MALRLGELVAIISADDSRFRRTLSSVHTQLMRVGQAGAFVGLAGSATTFAAALAPALGLLAAGPTVLAAFKVGVFALQMALDGLGDTLGAALVGDAKAFEEALAELPPHARAVAAELGGVFFGMQKNVQNAFFAPMRAQSRGLADDLRGPVQGGMSGVGAALGRVGARVMGVAREARTLAFLRGLFFGVRQGIDAAGAGVPVLVRGVRDLAAVFVDDLGRGGAVLGGLMTRAGQWLSAIAQGGRATAWVDNAVDRVGQLIRIARNLGIVVAAVFGAANTDAGDLAGGLERITAQMAAWAQSAEGQAQLASTFGLINQTASELVAILPLLVGPLGLIVDMLEALPGGTSGTAAQFLAWSLAIGMVTSRLGPLVGLAGTAAGGVGRVAGALRDADSPSRRFVSRMGDAASAMGRASAAAVRHAATAAATGARVAASWAMMAARAMANAVRMAAAWVLSMGPVGWIITAVVAAVALVIANWDKVARFFTTTLPNGIRAGVGWIVGFISGAARRGFLGPVPWIIANWTRVRNFFTQTLPNGVRAGLNWVVSFATSLPGRIARAIGNLGSLLYNAGRNVLIGLYNGMVGMGSWLYNAILNLVKRIVPGPVLHVLGIRSPSRLFMGYGANLAQGLALGMENNAGLVSSAATTLAETAAGAGVPIAAATTTAGGRAGAAAVPGGGAGPVEVRVTLDARGADQEMLKLLRKVIRVQGGGNVQLALGGR</sequence>
<gene>
    <name evidence="2" type="ORF">HNR21_002541</name>
</gene>
<dbReference type="RefSeq" id="WP_182705343.1">
    <property type="nucleotide sequence ID" value="NZ_JACJII010000001.1"/>
</dbReference>
<evidence type="ECO:0000256" key="1">
    <source>
        <dbReference type="SAM" id="Phobius"/>
    </source>
</evidence>
<comment type="caution">
    <text evidence="2">The sequence shown here is derived from an EMBL/GenBank/DDBJ whole genome shotgun (WGS) entry which is preliminary data.</text>
</comment>
<evidence type="ECO:0008006" key="4">
    <source>
        <dbReference type="Google" id="ProtNLM"/>
    </source>
</evidence>
<keyword evidence="1" id="KW-0812">Transmembrane</keyword>
<proteinExistence type="predicted"/>
<evidence type="ECO:0000313" key="3">
    <source>
        <dbReference type="Proteomes" id="UP000539313"/>
    </source>
</evidence>
<keyword evidence="1" id="KW-1133">Transmembrane helix</keyword>
<keyword evidence="1" id="KW-0472">Membrane</keyword>
<dbReference type="EMBL" id="JACJII010000001">
    <property type="protein sequence ID" value="MBA9003659.1"/>
    <property type="molecule type" value="Genomic_DNA"/>
</dbReference>
<feature type="transmembrane region" description="Helical" evidence="1">
    <location>
        <begin position="450"/>
        <end position="476"/>
    </location>
</feature>
<organism evidence="2 3">
    <name type="scientific">Thermomonospora cellulosilytica</name>
    <dbReference type="NCBI Taxonomy" id="1411118"/>
    <lineage>
        <taxon>Bacteria</taxon>
        <taxon>Bacillati</taxon>
        <taxon>Actinomycetota</taxon>
        <taxon>Actinomycetes</taxon>
        <taxon>Streptosporangiales</taxon>
        <taxon>Thermomonosporaceae</taxon>
        <taxon>Thermomonospora</taxon>
    </lineage>
</organism>
<name>A0A7W3R8K4_9ACTN</name>
<dbReference type="Proteomes" id="UP000539313">
    <property type="component" value="Unassembled WGS sequence"/>
</dbReference>